<keyword evidence="2" id="KW-0255">Endonuclease</keyword>
<dbReference type="RefSeq" id="WP_114562741.1">
    <property type="nucleotide sequence ID" value="NZ_CP031124.1"/>
</dbReference>
<accession>A0A345DB19</accession>
<protein>
    <submittedName>
        <fullName evidence="2">CRISPR-associated endonuclease Cas9</fullName>
        <ecNumber evidence="2">3.1.-.-</ecNumber>
    </submittedName>
</protein>
<dbReference type="EMBL" id="CP031124">
    <property type="protein sequence ID" value="AXF85557.1"/>
    <property type="molecule type" value="Genomic_DNA"/>
</dbReference>
<feature type="compositionally biased region" description="Basic and acidic residues" evidence="1">
    <location>
        <begin position="66"/>
        <end position="78"/>
    </location>
</feature>
<sequence length="145" mass="16171">MKQYVLGLDLGTSSVGAVAIQLKSFDNPSDDNAIPVSIIDHHVYLFKEPVVNEQGTLVSKKKSRRESRQASKQRDRRQGRLKDLGVLCDKYLNNAEQILIFHDDAFVPALKQFQTLALRARAATHPVQLKDLAAIIIHLSKGRGV</sequence>
<dbReference type="InterPro" id="IPR036397">
    <property type="entry name" value="RNaseH_sf"/>
</dbReference>
<dbReference type="Proteomes" id="UP000252182">
    <property type="component" value="Chromosome"/>
</dbReference>
<proteinExistence type="predicted"/>
<dbReference type="EC" id="3.1.-.-" evidence="2"/>
<dbReference type="GO" id="GO:0003676">
    <property type="term" value="F:nucleic acid binding"/>
    <property type="evidence" value="ECO:0007669"/>
    <property type="project" value="InterPro"/>
</dbReference>
<reference evidence="3" key="1">
    <citation type="submission" date="2018-07" db="EMBL/GenBank/DDBJ databases">
        <authorList>
            <person name="Kim H."/>
        </authorList>
    </citation>
    <scope>NUCLEOTIDE SEQUENCE [LARGE SCALE GENOMIC DNA]</scope>
    <source>
        <strain evidence="3">F02</strain>
    </source>
</reference>
<dbReference type="GO" id="GO:0004519">
    <property type="term" value="F:endonuclease activity"/>
    <property type="evidence" value="ECO:0007669"/>
    <property type="project" value="UniProtKB-KW"/>
</dbReference>
<evidence type="ECO:0000256" key="1">
    <source>
        <dbReference type="SAM" id="MobiDB-lite"/>
    </source>
</evidence>
<keyword evidence="2" id="KW-0378">Hydrolase</keyword>
<gene>
    <name evidence="2" type="primary">cas9_2</name>
    <name evidence="2" type="ORF">DTO96_101288</name>
</gene>
<keyword evidence="2" id="KW-0540">Nuclease</keyword>
<dbReference type="KEGG" id="hyf:DTO96_101288"/>
<dbReference type="GO" id="GO:0016787">
    <property type="term" value="F:hydrolase activity"/>
    <property type="evidence" value="ECO:0007669"/>
    <property type="project" value="UniProtKB-KW"/>
</dbReference>
<dbReference type="AlphaFoldDB" id="A0A345DB19"/>
<name>A0A345DB19_9BURK</name>
<dbReference type="Gene3D" id="3.30.420.10">
    <property type="entry name" value="Ribonuclease H-like superfamily/Ribonuclease H"/>
    <property type="match status" value="1"/>
</dbReference>
<organism evidence="2 3">
    <name type="scientific">Ephemeroptericola cinctiostellae</name>
    <dbReference type="NCBI Taxonomy" id="2268024"/>
    <lineage>
        <taxon>Bacteria</taxon>
        <taxon>Pseudomonadati</taxon>
        <taxon>Pseudomonadota</taxon>
        <taxon>Betaproteobacteria</taxon>
        <taxon>Burkholderiales</taxon>
        <taxon>Burkholderiaceae</taxon>
        <taxon>Ephemeroptericola</taxon>
    </lineage>
</organism>
<evidence type="ECO:0000313" key="2">
    <source>
        <dbReference type="EMBL" id="AXF85557.1"/>
    </source>
</evidence>
<feature type="region of interest" description="Disordered" evidence="1">
    <location>
        <begin position="56"/>
        <end position="78"/>
    </location>
</feature>
<dbReference type="OrthoDB" id="9757607at2"/>
<keyword evidence="3" id="KW-1185">Reference proteome</keyword>
<evidence type="ECO:0000313" key="3">
    <source>
        <dbReference type="Proteomes" id="UP000252182"/>
    </source>
</evidence>